<feature type="transmembrane region" description="Helical" evidence="1">
    <location>
        <begin position="92"/>
        <end position="113"/>
    </location>
</feature>
<reference evidence="2" key="1">
    <citation type="submission" date="2021-01" db="EMBL/GenBank/DDBJ databases">
        <title>Phytophthora aleatoria, a newly-described species from Pinus radiata is distinct from Phytophthora cactorum isolates based on comparative genomics.</title>
        <authorList>
            <person name="Mcdougal R."/>
            <person name="Panda P."/>
            <person name="Williams N."/>
            <person name="Studholme D.J."/>
        </authorList>
    </citation>
    <scope>NUCLEOTIDE SEQUENCE</scope>
    <source>
        <strain evidence="2">NZFS 3830</strain>
    </source>
</reference>
<keyword evidence="1" id="KW-1133">Transmembrane helix</keyword>
<proteinExistence type="predicted"/>
<comment type="caution">
    <text evidence="2">The sequence shown here is derived from an EMBL/GenBank/DDBJ whole genome shotgun (WGS) entry which is preliminary data.</text>
</comment>
<sequence>MCSWYQPLPLKARVAKVQTAQSVRKGLMGPVNSGRVQRKEVHQKHRNKVLRQVLRRHYLYLRDGSFQGAIPLCVASKVIEYWPDERSKVGIMYYYAYATGSLILSIGVIVLLLRLGVKATGWSVDARQTPSSEARN</sequence>
<evidence type="ECO:0000256" key="1">
    <source>
        <dbReference type="SAM" id="Phobius"/>
    </source>
</evidence>
<evidence type="ECO:0000313" key="2">
    <source>
        <dbReference type="EMBL" id="KAG6961898.1"/>
    </source>
</evidence>
<keyword evidence="1" id="KW-0472">Membrane</keyword>
<dbReference type="Proteomes" id="UP000688947">
    <property type="component" value="Unassembled WGS sequence"/>
</dbReference>
<dbReference type="AlphaFoldDB" id="A0A8T1UF25"/>
<gene>
    <name evidence="2" type="ORF">JG687_00007457</name>
</gene>
<name>A0A8T1UF25_9STRA</name>
<organism evidence="2 3">
    <name type="scientific">Phytophthora cactorum</name>
    <dbReference type="NCBI Taxonomy" id="29920"/>
    <lineage>
        <taxon>Eukaryota</taxon>
        <taxon>Sar</taxon>
        <taxon>Stramenopiles</taxon>
        <taxon>Oomycota</taxon>
        <taxon>Peronosporomycetes</taxon>
        <taxon>Peronosporales</taxon>
        <taxon>Peronosporaceae</taxon>
        <taxon>Phytophthora</taxon>
    </lineage>
</organism>
<dbReference type="OrthoDB" id="143572at2759"/>
<accession>A0A8T1UF25</accession>
<keyword evidence="1" id="KW-0812">Transmembrane</keyword>
<evidence type="ECO:0000313" key="3">
    <source>
        <dbReference type="Proteomes" id="UP000688947"/>
    </source>
</evidence>
<protein>
    <submittedName>
        <fullName evidence="2">Uncharacterized protein</fullName>
    </submittedName>
</protein>
<dbReference type="EMBL" id="JAENGZ010000331">
    <property type="protein sequence ID" value="KAG6961898.1"/>
    <property type="molecule type" value="Genomic_DNA"/>
</dbReference>